<dbReference type="AlphaFoldDB" id="A0A165T7V1"/>
<protein>
    <submittedName>
        <fullName evidence="1">Uncharacterized protein</fullName>
    </submittedName>
</protein>
<evidence type="ECO:0000313" key="1">
    <source>
        <dbReference type="EMBL" id="KZT73052.1"/>
    </source>
</evidence>
<dbReference type="EMBL" id="KV429038">
    <property type="protein sequence ID" value="KZT73052.1"/>
    <property type="molecule type" value="Genomic_DNA"/>
</dbReference>
<reference evidence="1 2" key="1">
    <citation type="journal article" date="2016" name="Mol. Biol. Evol.">
        <title>Comparative Genomics of Early-Diverging Mushroom-Forming Fungi Provides Insights into the Origins of Lignocellulose Decay Capabilities.</title>
        <authorList>
            <person name="Nagy L.G."/>
            <person name="Riley R."/>
            <person name="Tritt A."/>
            <person name="Adam C."/>
            <person name="Daum C."/>
            <person name="Floudas D."/>
            <person name="Sun H."/>
            <person name="Yadav J.S."/>
            <person name="Pangilinan J."/>
            <person name="Larsson K.H."/>
            <person name="Matsuura K."/>
            <person name="Barry K."/>
            <person name="Labutti K."/>
            <person name="Kuo R."/>
            <person name="Ohm R.A."/>
            <person name="Bhattacharya S.S."/>
            <person name="Shirouzu T."/>
            <person name="Yoshinaga Y."/>
            <person name="Martin F.M."/>
            <person name="Grigoriev I.V."/>
            <person name="Hibbett D.S."/>
        </authorList>
    </citation>
    <scope>NUCLEOTIDE SEQUENCE [LARGE SCALE GENOMIC DNA]</scope>
    <source>
        <strain evidence="1 2">L-15889</strain>
    </source>
</reference>
<keyword evidence="2" id="KW-1185">Reference proteome</keyword>
<proteinExistence type="predicted"/>
<name>A0A165T7V1_9APHY</name>
<accession>A0A165T7V1</accession>
<sequence>MPGTELARTFVHSPRTRFCRVAAKAPPQPASAHRYLVVLAHRPMCAHRCFEELWMHWHARKPAAMLWVAIWVGTVSGRAWSISYVASNPKRDSAPPVEASRILVWRSRRCLLQPFWATASREREIHALTGRTGTTPSSFFPPLSTT</sequence>
<organism evidence="1 2">
    <name type="scientific">Daedalea quercina L-15889</name>
    <dbReference type="NCBI Taxonomy" id="1314783"/>
    <lineage>
        <taxon>Eukaryota</taxon>
        <taxon>Fungi</taxon>
        <taxon>Dikarya</taxon>
        <taxon>Basidiomycota</taxon>
        <taxon>Agaricomycotina</taxon>
        <taxon>Agaricomycetes</taxon>
        <taxon>Polyporales</taxon>
        <taxon>Fomitopsis</taxon>
    </lineage>
</organism>
<evidence type="ECO:0000313" key="2">
    <source>
        <dbReference type="Proteomes" id="UP000076727"/>
    </source>
</evidence>
<dbReference type="Proteomes" id="UP000076727">
    <property type="component" value="Unassembled WGS sequence"/>
</dbReference>
<gene>
    <name evidence="1" type="ORF">DAEQUDRAFT_504365</name>
</gene>